<evidence type="ECO:0000256" key="3">
    <source>
        <dbReference type="ARBA" id="ARBA00022737"/>
    </source>
</evidence>
<dbReference type="OrthoDB" id="1110367at2"/>
<dbReference type="GO" id="GO:0035591">
    <property type="term" value="F:signaling adaptor activity"/>
    <property type="evidence" value="ECO:0007669"/>
    <property type="project" value="TreeGrafter"/>
</dbReference>
<keyword evidence="1" id="KW-0433">Leucine-rich repeat</keyword>
<proteinExistence type="predicted"/>
<dbReference type="InterPro" id="IPR055353">
    <property type="entry name" value="DUF7619"/>
</dbReference>
<keyword evidence="2" id="KW-0732">Signal</keyword>
<reference evidence="6 7" key="1">
    <citation type="submission" date="2016-10" db="EMBL/GenBank/DDBJ databases">
        <title>Draft Genome Sequence of Rhizobacteria Flavobacterium johnsoniae CI04.</title>
        <authorList>
            <person name="Bravo J.I."/>
            <person name="Lozano G.L."/>
            <person name="Handelsman J."/>
        </authorList>
    </citation>
    <scope>NUCLEOTIDE SEQUENCE [LARGE SCALE GENOMIC DNA]</scope>
    <source>
        <strain evidence="6 7">CI04</strain>
    </source>
</reference>
<feature type="domain" description="Secretion system C-terminal sorting" evidence="4">
    <location>
        <begin position="863"/>
        <end position="933"/>
    </location>
</feature>
<dbReference type="EMBL" id="MLFK01000009">
    <property type="protein sequence ID" value="OIV40869.1"/>
    <property type="molecule type" value="Genomic_DNA"/>
</dbReference>
<dbReference type="InterPro" id="IPR052574">
    <property type="entry name" value="CDIRP"/>
</dbReference>
<evidence type="ECO:0000313" key="7">
    <source>
        <dbReference type="Proteomes" id="UP000182826"/>
    </source>
</evidence>
<accession>A0A1J7BQM5</accession>
<keyword evidence="3" id="KW-0677">Repeat</keyword>
<dbReference type="PANTHER" id="PTHR47566">
    <property type="match status" value="1"/>
</dbReference>
<feature type="domain" description="DUF7619" evidence="5">
    <location>
        <begin position="715"/>
        <end position="845"/>
    </location>
</feature>
<dbReference type="InterPro" id="IPR047589">
    <property type="entry name" value="DUF11_rpt"/>
</dbReference>
<dbReference type="Pfam" id="PF24595">
    <property type="entry name" value="DUF7619"/>
    <property type="match status" value="1"/>
</dbReference>
<dbReference type="AlphaFoldDB" id="A0A1J7BQM5"/>
<name>A0A1J7BQM5_FLAJO</name>
<dbReference type="SUPFAM" id="SSF52058">
    <property type="entry name" value="L domain-like"/>
    <property type="match status" value="2"/>
</dbReference>
<gene>
    <name evidence="6" type="ORF">BKM63_18635</name>
</gene>
<dbReference type="Proteomes" id="UP000182826">
    <property type="component" value="Unassembled WGS sequence"/>
</dbReference>
<dbReference type="RefSeq" id="WP_071638066.1">
    <property type="nucleotide sequence ID" value="NZ_MLFK01000009.1"/>
</dbReference>
<dbReference type="InterPro" id="IPR001611">
    <property type="entry name" value="Leu-rich_rpt"/>
</dbReference>
<dbReference type="NCBIfam" id="TIGR04183">
    <property type="entry name" value="Por_Secre_tail"/>
    <property type="match status" value="1"/>
</dbReference>
<dbReference type="NCBIfam" id="TIGR01451">
    <property type="entry name" value="B_ant_repeat"/>
    <property type="match status" value="1"/>
</dbReference>
<dbReference type="InterPro" id="IPR032675">
    <property type="entry name" value="LRR_dom_sf"/>
</dbReference>
<protein>
    <submittedName>
        <fullName evidence="6">Uncharacterized protein</fullName>
    </submittedName>
</protein>
<evidence type="ECO:0000256" key="1">
    <source>
        <dbReference type="ARBA" id="ARBA00022614"/>
    </source>
</evidence>
<sequence>MKKLYFLILFLCFYGLNAQVIYFADAEFKKILLKASPDNTIAQDSNGNAITIDSNGNKEIEVSEALNVYKLNTYMRLIDGFISSLSGIEYFENIKDLNCSGFYNSNLDLTALKNLEKLDCSETYQMKTLNISGLTKLKYLDVTHDINLTGLDFSGVPNLEYLNCSRLALITIDLSPLQNLTELQCTLNGFKTLDLSGLTNLKKVNLYSGQLTNVILNGLSKLEFLDCGSNSLTSLNLNGLTSLEKLSFQSNRLTSINLSGLTKLKTLYADYNSLTSINVLNLRDLESLTCGNNPLTSLDVSNLTKLNTLSCIGNFSTSKLALLNVSGCTSLAEINCSSNKFVELNLGYLPSLKKLNCSSNTLLTSLSTTGLENLESLNCSSSPLITLDLIKSLHLNTLTASFTKIELLDLSPLKELLDVSLTSNNELHYLLLKNGKTYNSYFLGAPNLKYLCVDEENIKYYQQVLTQNQIKNCEINAYCSFVSGKENFIIKGANMYNVDNKGCTADSLLFSNIKYTVTNGSKINNFYSTKEGSYAIAAQEGTITVKPSIENPNYFIISPSSVNVTFPAQSSPFTQDFCISANGTHQDLEISLIPLEAARPGFDVKYKIVYKNKGNIIQSGSLDLIFDDSVLDLIEAIPLVSTQATNKLSWNFTNLKPFESKEILFTMNINSPMEIPAVNNGDILKFISKINSSGTDEMPLDNSFSLNQTVVGSYDPNDKTCLEGTVITPGLIGEYVHYMIRFENTGTYPAQNIVVKDMIDLNKFDITTLIPTSSSHSFVIKISETNKVEFIFEGINLPFDDANNDGYIAFKIKTKPTLRVGDTFTNEANIYFDYNFPILTNKAASTFTALGTKDFEFSNYVTLYPNPTNNVLNINSKESIEIQYISIYDILGQLVIAVPNAKAVSSIDVSKLNSGNYFIIIKSDKGSSSTKFIKN</sequence>
<evidence type="ECO:0000259" key="4">
    <source>
        <dbReference type="Pfam" id="PF18962"/>
    </source>
</evidence>
<organism evidence="6 7">
    <name type="scientific">Flavobacterium johnsoniae</name>
    <name type="common">Cytophaga johnsonae</name>
    <dbReference type="NCBI Taxonomy" id="986"/>
    <lineage>
        <taxon>Bacteria</taxon>
        <taxon>Pseudomonadati</taxon>
        <taxon>Bacteroidota</taxon>
        <taxon>Flavobacteriia</taxon>
        <taxon>Flavobacteriales</taxon>
        <taxon>Flavobacteriaceae</taxon>
        <taxon>Flavobacterium</taxon>
    </lineage>
</organism>
<keyword evidence="7" id="KW-1185">Reference proteome</keyword>
<dbReference type="Pfam" id="PF18962">
    <property type="entry name" value="Por_Secre_tail"/>
    <property type="match status" value="1"/>
</dbReference>
<evidence type="ECO:0000259" key="5">
    <source>
        <dbReference type="Pfam" id="PF24595"/>
    </source>
</evidence>
<evidence type="ECO:0000313" key="6">
    <source>
        <dbReference type="EMBL" id="OIV40869.1"/>
    </source>
</evidence>
<evidence type="ECO:0000256" key="2">
    <source>
        <dbReference type="ARBA" id="ARBA00022729"/>
    </source>
</evidence>
<comment type="caution">
    <text evidence="6">The sequence shown here is derived from an EMBL/GenBank/DDBJ whole genome shotgun (WGS) entry which is preliminary data.</text>
</comment>
<dbReference type="PANTHER" id="PTHR47566:SF1">
    <property type="entry name" value="PROTEIN NUD1"/>
    <property type="match status" value="1"/>
</dbReference>
<dbReference type="InterPro" id="IPR026444">
    <property type="entry name" value="Secre_tail"/>
</dbReference>
<dbReference type="PROSITE" id="PS51450">
    <property type="entry name" value="LRR"/>
    <property type="match status" value="1"/>
</dbReference>
<dbReference type="Gene3D" id="3.80.10.10">
    <property type="entry name" value="Ribonuclease Inhibitor"/>
    <property type="match status" value="2"/>
</dbReference>
<dbReference type="SMART" id="SM00365">
    <property type="entry name" value="LRR_SD22"/>
    <property type="match status" value="3"/>
</dbReference>